<sequence length="73" mass="8110">MMFFVESFNDRTKANMEVALERGCESLPINLRSDHGARKRIGEKIVECAEAGRRTLHELTVAAKIAAAEFGSE</sequence>
<protein>
    <submittedName>
        <fullName evidence="1">Uncharacterized protein</fullName>
    </submittedName>
</protein>
<accession>A0ABX8AET6</accession>
<reference evidence="1 2" key="1">
    <citation type="submission" date="2019-02" db="EMBL/GenBank/DDBJ databases">
        <title>Emended description of the genus Rhodopseudomonas and description of Rhodopseudomonas albus sp. nov., a non-phototrophic, heavy-metal-tolerant bacterium isolated from garden soil.</title>
        <authorList>
            <person name="Bao Z."/>
            <person name="Cao W.W."/>
            <person name="Sato Y."/>
            <person name="Nishizawa T."/>
            <person name="Zhao J."/>
            <person name="Guo Y."/>
            <person name="Ohta H."/>
        </authorList>
    </citation>
    <scope>NUCLEOTIDE SEQUENCE [LARGE SCALE GENOMIC DNA]</scope>
    <source>
        <strain evidence="1 2">SK50-23</strain>
    </source>
</reference>
<evidence type="ECO:0000313" key="2">
    <source>
        <dbReference type="Proteomes" id="UP000682843"/>
    </source>
</evidence>
<dbReference type="Proteomes" id="UP000682843">
    <property type="component" value="Chromosome"/>
</dbReference>
<keyword evidence="2" id="KW-1185">Reference proteome</keyword>
<proteinExistence type="predicted"/>
<dbReference type="EMBL" id="CP036498">
    <property type="protein sequence ID" value="QUS42047.1"/>
    <property type="molecule type" value="Genomic_DNA"/>
</dbReference>
<evidence type="ECO:0000313" key="1">
    <source>
        <dbReference type="EMBL" id="QUS42047.1"/>
    </source>
</evidence>
<gene>
    <name evidence="1" type="ORF">RPMA_26885</name>
</gene>
<organism evidence="1 2">
    <name type="scientific">Tardiphaga alba</name>
    <dbReference type="NCBI Taxonomy" id="340268"/>
    <lineage>
        <taxon>Bacteria</taxon>
        <taxon>Pseudomonadati</taxon>
        <taxon>Pseudomonadota</taxon>
        <taxon>Alphaproteobacteria</taxon>
        <taxon>Hyphomicrobiales</taxon>
        <taxon>Nitrobacteraceae</taxon>
        <taxon>Tardiphaga</taxon>
    </lineage>
</organism>
<name>A0ABX8AET6_9BRAD</name>
<dbReference type="RefSeq" id="WP_211910782.1">
    <property type="nucleotide sequence ID" value="NZ_CP036498.1"/>
</dbReference>